<dbReference type="GO" id="GO:0006302">
    <property type="term" value="P:double-strand break repair"/>
    <property type="evidence" value="ECO:0007669"/>
    <property type="project" value="InterPro"/>
</dbReference>
<dbReference type="GO" id="GO:0006310">
    <property type="term" value="P:DNA recombination"/>
    <property type="evidence" value="ECO:0007669"/>
    <property type="project" value="InterPro"/>
</dbReference>
<evidence type="ECO:0000256" key="5">
    <source>
        <dbReference type="ARBA" id="ARBA00022840"/>
    </source>
</evidence>
<dbReference type="GO" id="GO:0016887">
    <property type="term" value="F:ATP hydrolysis activity"/>
    <property type="evidence" value="ECO:0007669"/>
    <property type="project" value="InterPro"/>
</dbReference>
<evidence type="ECO:0000256" key="4">
    <source>
        <dbReference type="ARBA" id="ARBA00022763"/>
    </source>
</evidence>
<gene>
    <name evidence="11" type="ORF">BMERY_1129</name>
</gene>
<protein>
    <recommendedName>
        <fullName evidence="2 8">DNA repair protein RecN</fullName>
    </recommendedName>
    <alternativeName>
        <fullName evidence="7 8">Recombination protein N</fullName>
    </alternativeName>
</protein>
<evidence type="ECO:0000256" key="6">
    <source>
        <dbReference type="ARBA" id="ARBA00023204"/>
    </source>
</evidence>
<dbReference type="GO" id="GO:0005524">
    <property type="term" value="F:ATP binding"/>
    <property type="evidence" value="ECO:0007669"/>
    <property type="project" value="UniProtKB-KW"/>
</dbReference>
<feature type="region of interest" description="Disordered" evidence="9">
    <location>
        <begin position="71"/>
        <end position="97"/>
    </location>
</feature>
<feature type="compositionally biased region" description="Low complexity" evidence="9">
    <location>
        <begin position="72"/>
        <end position="97"/>
    </location>
</feature>
<dbReference type="Proteomes" id="UP000029060">
    <property type="component" value="Unassembled WGS sequence"/>
</dbReference>
<dbReference type="AlphaFoldDB" id="A0A087BKR6"/>
<accession>A0A087BKR6</accession>
<comment type="caution">
    <text evidence="11">The sequence shown here is derived from an EMBL/GenBank/DDBJ whole genome shotgun (WGS) entry which is preliminary data.</text>
</comment>
<dbReference type="PIRSF" id="PIRSF003128">
    <property type="entry name" value="RecN"/>
    <property type="match status" value="1"/>
</dbReference>
<dbReference type="Gene3D" id="3.40.50.300">
    <property type="entry name" value="P-loop containing nucleotide triphosphate hydrolases"/>
    <property type="match status" value="2"/>
</dbReference>
<evidence type="ECO:0000256" key="2">
    <source>
        <dbReference type="ARBA" id="ARBA00021315"/>
    </source>
</evidence>
<organism evidence="11 12">
    <name type="scientific">Bifidobacterium merycicum</name>
    <dbReference type="NCBI Taxonomy" id="78345"/>
    <lineage>
        <taxon>Bacteria</taxon>
        <taxon>Bacillati</taxon>
        <taxon>Actinomycetota</taxon>
        <taxon>Actinomycetes</taxon>
        <taxon>Bifidobacteriales</taxon>
        <taxon>Bifidobacteriaceae</taxon>
        <taxon>Bifidobacterium</taxon>
    </lineage>
</organism>
<dbReference type="STRING" id="78345.BMERY_1129"/>
<evidence type="ECO:0000259" key="10">
    <source>
        <dbReference type="Pfam" id="PF13476"/>
    </source>
</evidence>
<evidence type="ECO:0000256" key="3">
    <source>
        <dbReference type="ARBA" id="ARBA00022741"/>
    </source>
</evidence>
<keyword evidence="12" id="KW-1185">Reference proteome</keyword>
<dbReference type="SUPFAM" id="SSF52540">
    <property type="entry name" value="P-loop containing nucleoside triphosphate hydrolases"/>
    <property type="match status" value="1"/>
</dbReference>
<evidence type="ECO:0000313" key="11">
    <source>
        <dbReference type="EMBL" id="KFI71616.1"/>
    </source>
</evidence>
<dbReference type="NCBIfam" id="TIGR00634">
    <property type="entry name" value="recN"/>
    <property type="match status" value="1"/>
</dbReference>
<evidence type="ECO:0000256" key="7">
    <source>
        <dbReference type="ARBA" id="ARBA00033408"/>
    </source>
</evidence>
<evidence type="ECO:0000313" key="12">
    <source>
        <dbReference type="Proteomes" id="UP000029060"/>
    </source>
</evidence>
<keyword evidence="4 8" id="KW-0227">DNA damage</keyword>
<dbReference type="InterPro" id="IPR038729">
    <property type="entry name" value="Rad50/SbcC_AAA"/>
</dbReference>
<comment type="similarity">
    <text evidence="1 8">Belongs to the RecN family.</text>
</comment>
<comment type="function">
    <text evidence="8">May be involved in recombinational repair of damaged DNA.</text>
</comment>
<dbReference type="eggNOG" id="COG0497">
    <property type="taxonomic scope" value="Bacteria"/>
</dbReference>
<dbReference type="CDD" id="cd03241">
    <property type="entry name" value="ABC_RecN"/>
    <property type="match status" value="1"/>
</dbReference>
<reference evidence="11 12" key="1">
    <citation type="submission" date="2014-03" db="EMBL/GenBank/DDBJ databases">
        <title>Genomics of Bifidobacteria.</title>
        <authorList>
            <person name="Ventura M."/>
            <person name="Milani C."/>
            <person name="Lugli G.A."/>
        </authorList>
    </citation>
    <scope>NUCLEOTIDE SEQUENCE [LARGE SCALE GENOMIC DNA]</scope>
    <source>
        <strain evidence="11 12">LMG 11341</strain>
    </source>
</reference>
<dbReference type="InterPro" id="IPR027417">
    <property type="entry name" value="P-loop_NTPase"/>
</dbReference>
<dbReference type="RefSeq" id="WP_033521808.1">
    <property type="nucleotide sequence ID" value="NZ_CAMJII010000001.1"/>
</dbReference>
<dbReference type="GO" id="GO:0043590">
    <property type="term" value="C:bacterial nucleoid"/>
    <property type="evidence" value="ECO:0007669"/>
    <property type="project" value="TreeGrafter"/>
</dbReference>
<dbReference type="OrthoDB" id="9806954at2"/>
<evidence type="ECO:0000256" key="1">
    <source>
        <dbReference type="ARBA" id="ARBA00009441"/>
    </source>
</evidence>
<dbReference type="Pfam" id="PF13476">
    <property type="entry name" value="AAA_23"/>
    <property type="match status" value="1"/>
</dbReference>
<name>A0A087BKR6_9BIFI</name>
<keyword evidence="3" id="KW-0547">Nucleotide-binding</keyword>
<sequence length="593" mass="62570">MLEELSVRNLGPIHSAQITPAAGLTAITGETGAGKSMLLSAIRLISGGTASGSRVSSGAGEAWSQGVFAVPDAAGDTDSDTTAPAVPTAPTASNAASKAVRYAEDAGITPEDGELFLSRVVSASGRSRAVLGGKTVPRSVLASVAGELITVHGQTDQLRIASAARQREFLDMAAGDDKQLAAYQRAWEALAAMDARLTKLRSQEAAACQQADYLRESIERINQIDPQPGEDKELKDKRDRIENAAAITQGVSTALTALDASQVNVDSDAVSAVDLVNRAVQALQGIRVGGVFEEQAVRLQSIAADLTDVVFALAQELDGEGDVEDLDRINGRIHDLNELMRRWGPELSDVIAWRDKAAFDVEDLDASPEKVAQLESERERLYREALAAAETLHDAREQAAGQLGTHVSEELESLAMSGASLRIRVTEHEGDGPTGPLGPHGGDDIEFLFTPFPGSPELPMGKSASGGELSRLMLALELVAAEQRGNAGGMTFIFDEVDAGVGGKAAVELGRRLARLAEDAQVIVVTHLAQVASWADKQFVVAKAENPDDGMVETTVTEVTGETRIGEIARMLSGSATETSLDHARELLEESTL</sequence>
<dbReference type="PANTHER" id="PTHR11059:SF0">
    <property type="entry name" value="DNA REPAIR PROTEIN RECN"/>
    <property type="match status" value="1"/>
</dbReference>
<keyword evidence="6 8" id="KW-0234">DNA repair</keyword>
<evidence type="ECO:0000256" key="9">
    <source>
        <dbReference type="SAM" id="MobiDB-lite"/>
    </source>
</evidence>
<dbReference type="GO" id="GO:0009432">
    <property type="term" value="P:SOS response"/>
    <property type="evidence" value="ECO:0007669"/>
    <property type="project" value="TreeGrafter"/>
</dbReference>
<proteinExistence type="inferred from homology"/>
<feature type="domain" description="Rad50/SbcC-type AAA" evidence="10">
    <location>
        <begin position="5"/>
        <end position="58"/>
    </location>
</feature>
<dbReference type="EMBL" id="JGZC01000001">
    <property type="protein sequence ID" value="KFI71616.1"/>
    <property type="molecule type" value="Genomic_DNA"/>
</dbReference>
<keyword evidence="5" id="KW-0067">ATP-binding</keyword>
<dbReference type="InterPro" id="IPR004604">
    <property type="entry name" value="DNA_recomb/repair_RecN"/>
</dbReference>
<dbReference type="PANTHER" id="PTHR11059">
    <property type="entry name" value="DNA REPAIR PROTEIN RECN"/>
    <property type="match status" value="1"/>
</dbReference>
<evidence type="ECO:0000256" key="8">
    <source>
        <dbReference type="PIRNR" id="PIRNR003128"/>
    </source>
</evidence>